<proteinExistence type="predicted"/>
<gene>
    <name evidence="2" type="ORF">A3G03_00870</name>
</gene>
<dbReference type="STRING" id="1802333.A3G03_00870"/>
<keyword evidence="1" id="KW-0812">Transmembrane</keyword>
<accession>A0A1G2P7N2</accession>
<evidence type="ECO:0008006" key="4">
    <source>
        <dbReference type="Google" id="ProtNLM"/>
    </source>
</evidence>
<feature type="transmembrane region" description="Helical" evidence="1">
    <location>
        <begin position="100"/>
        <end position="120"/>
    </location>
</feature>
<feature type="transmembrane region" description="Helical" evidence="1">
    <location>
        <begin position="129"/>
        <end position="148"/>
    </location>
</feature>
<sequence>MQIGEKWMKWTLCEAGTKTSSKILQKVVGNVCVSLAHTFLATIIVGLVQIVAGLIVARLQKVRLLGNRFNIVGSCLFGFFAVISTVLAFGAFFYGGDMGVNTFIITLSIVPGALIDRFFFNHKLNGREWLGVCIAILAGYAIIGWPSLAEFAKLPLWVWLSFGTMMSVAINQGITQKIKKVDPFVKNFWGGLTTVIFCFVVLVVLGKTGIVFDFSGSAPKLWLVSQSSDLSLSECGRSTCFPTKAALTLRSRSW</sequence>
<dbReference type="Proteomes" id="UP000176355">
    <property type="component" value="Unassembled WGS sequence"/>
</dbReference>
<protein>
    <recommendedName>
        <fullName evidence="4">EamA domain-containing protein</fullName>
    </recommendedName>
</protein>
<dbReference type="AlphaFoldDB" id="A0A1G2P7N2"/>
<comment type="caution">
    <text evidence="2">The sequence shown here is derived from an EMBL/GenBank/DDBJ whole genome shotgun (WGS) entry which is preliminary data.</text>
</comment>
<feature type="transmembrane region" description="Helical" evidence="1">
    <location>
        <begin position="187"/>
        <end position="212"/>
    </location>
</feature>
<evidence type="ECO:0000256" key="1">
    <source>
        <dbReference type="SAM" id="Phobius"/>
    </source>
</evidence>
<feature type="transmembrane region" description="Helical" evidence="1">
    <location>
        <begin position="35"/>
        <end position="57"/>
    </location>
</feature>
<evidence type="ECO:0000313" key="2">
    <source>
        <dbReference type="EMBL" id="OHA44347.1"/>
    </source>
</evidence>
<name>A0A1G2P7N2_9BACT</name>
<reference evidence="2 3" key="1">
    <citation type="journal article" date="2016" name="Nat. Commun.">
        <title>Thousands of microbial genomes shed light on interconnected biogeochemical processes in an aquifer system.</title>
        <authorList>
            <person name="Anantharaman K."/>
            <person name="Brown C.T."/>
            <person name="Hug L.A."/>
            <person name="Sharon I."/>
            <person name="Castelle C.J."/>
            <person name="Probst A.J."/>
            <person name="Thomas B.C."/>
            <person name="Singh A."/>
            <person name="Wilkins M.J."/>
            <person name="Karaoz U."/>
            <person name="Brodie E.L."/>
            <person name="Williams K.H."/>
            <person name="Hubbard S.S."/>
            <person name="Banfield J.F."/>
        </authorList>
    </citation>
    <scope>NUCLEOTIDE SEQUENCE [LARGE SCALE GENOMIC DNA]</scope>
</reference>
<feature type="transmembrane region" description="Helical" evidence="1">
    <location>
        <begin position="69"/>
        <end position="94"/>
    </location>
</feature>
<organism evidence="2 3">
    <name type="scientific">Candidatus Taylorbacteria bacterium RIFCSPLOWO2_12_FULL_44_15c</name>
    <dbReference type="NCBI Taxonomy" id="1802333"/>
    <lineage>
        <taxon>Bacteria</taxon>
        <taxon>Candidatus Tayloriibacteriota</taxon>
    </lineage>
</organism>
<feature type="transmembrane region" description="Helical" evidence="1">
    <location>
        <begin position="154"/>
        <end position="175"/>
    </location>
</feature>
<keyword evidence="1" id="KW-1133">Transmembrane helix</keyword>
<keyword evidence="1" id="KW-0472">Membrane</keyword>
<dbReference type="EMBL" id="MHSL01000005">
    <property type="protein sequence ID" value="OHA44347.1"/>
    <property type="molecule type" value="Genomic_DNA"/>
</dbReference>
<evidence type="ECO:0000313" key="3">
    <source>
        <dbReference type="Proteomes" id="UP000176355"/>
    </source>
</evidence>